<dbReference type="NCBIfam" id="TIGR01764">
    <property type="entry name" value="excise"/>
    <property type="match status" value="1"/>
</dbReference>
<evidence type="ECO:0000313" key="3">
    <source>
        <dbReference type="Proteomes" id="UP000199111"/>
    </source>
</evidence>
<keyword evidence="3" id="KW-1185">Reference proteome</keyword>
<name>A0A1I3XW61_9ACTN</name>
<dbReference type="Proteomes" id="UP000199111">
    <property type="component" value="Unassembled WGS sequence"/>
</dbReference>
<dbReference type="GeneID" id="96300905"/>
<proteinExistence type="predicted"/>
<reference evidence="3" key="1">
    <citation type="submission" date="2016-10" db="EMBL/GenBank/DDBJ databases">
        <authorList>
            <person name="Varghese N."/>
            <person name="Submissions S."/>
        </authorList>
    </citation>
    <scope>NUCLEOTIDE SEQUENCE [LARGE SCALE GENOMIC DNA]</scope>
    <source>
        <strain evidence="3">CGMCC 4.2126</strain>
    </source>
</reference>
<accession>A0A1I3XW61</accession>
<sequence length="152" mass="16639">MTGIQVKRSIEPGAIDAQVAARAVRRIKDYLMRCPGKEAIPVAGELGDEDALILPREAVSLLAYILTQAAEGRGVSVIPSHAELTTQQAADMLNVSRPYLIGLLESGTIPYRMVGKHRRVTAEDLMEYKRRDDLKRRTTADDLAALGQELGL</sequence>
<gene>
    <name evidence="2" type="ORF">SAMN05216275_12035</name>
</gene>
<dbReference type="RefSeq" id="WP_093889587.1">
    <property type="nucleotide sequence ID" value="NZ_FOQY01000020.1"/>
</dbReference>
<dbReference type="Pfam" id="PF12728">
    <property type="entry name" value="HTH_17"/>
    <property type="match status" value="1"/>
</dbReference>
<protein>
    <submittedName>
        <fullName evidence="2">DNA binding domain-containing protein, excisionase family</fullName>
    </submittedName>
</protein>
<dbReference type="InterPro" id="IPR041657">
    <property type="entry name" value="HTH_17"/>
</dbReference>
<organism evidence="2 3">
    <name type="scientific">Streptosporangium canum</name>
    <dbReference type="NCBI Taxonomy" id="324952"/>
    <lineage>
        <taxon>Bacteria</taxon>
        <taxon>Bacillati</taxon>
        <taxon>Actinomycetota</taxon>
        <taxon>Actinomycetes</taxon>
        <taxon>Streptosporangiales</taxon>
        <taxon>Streptosporangiaceae</taxon>
        <taxon>Streptosporangium</taxon>
    </lineage>
</organism>
<dbReference type="GO" id="GO:0003677">
    <property type="term" value="F:DNA binding"/>
    <property type="evidence" value="ECO:0007669"/>
    <property type="project" value="InterPro"/>
</dbReference>
<evidence type="ECO:0000259" key="1">
    <source>
        <dbReference type="Pfam" id="PF12728"/>
    </source>
</evidence>
<dbReference type="AlphaFoldDB" id="A0A1I3XW61"/>
<feature type="domain" description="Helix-turn-helix" evidence="1">
    <location>
        <begin position="84"/>
        <end position="131"/>
    </location>
</feature>
<dbReference type="InterPro" id="IPR010093">
    <property type="entry name" value="SinI_DNA-bd"/>
</dbReference>
<evidence type="ECO:0000313" key="2">
    <source>
        <dbReference type="EMBL" id="SFK23226.1"/>
    </source>
</evidence>
<dbReference type="EMBL" id="FOQY01000020">
    <property type="protein sequence ID" value="SFK23226.1"/>
    <property type="molecule type" value="Genomic_DNA"/>
</dbReference>